<comment type="caution">
    <text evidence="1">The sequence shown here is derived from an EMBL/GenBank/DDBJ whole genome shotgun (WGS) entry which is preliminary data.</text>
</comment>
<dbReference type="Proteomes" id="UP001549099">
    <property type="component" value="Unassembled WGS sequence"/>
</dbReference>
<evidence type="ECO:0000313" key="2">
    <source>
        <dbReference type="Proteomes" id="UP001549099"/>
    </source>
</evidence>
<gene>
    <name evidence="1" type="ORF">ABID49_001582</name>
</gene>
<name>A0ABV2GCB4_9BACL</name>
<organism evidence="1 2">
    <name type="scientific">Bhargavaea ullalensis</name>
    <dbReference type="NCBI Taxonomy" id="1265685"/>
    <lineage>
        <taxon>Bacteria</taxon>
        <taxon>Bacillati</taxon>
        <taxon>Bacillota</taxon>
        <taxon>Bacilli</taxon>
        <taxon>Bacillales</taxon>
        <taxon>Caryophanaceae</taxon>
        <taxon>Bhargavaea</taxon>
    </lineage>
</organism>
<accession>A0ABV2GCB4</accession>
<keyword evidence="2" id="KW-1185">Reference proteome</keyword>
<proteinExistence type="predicted"/>
<protein>
    <submittedName>
        <fullName evidence="1">Uncharacterized protein</fullName>
    </submittedName>
</protein>
<reference evidence="1 2" key="1">
    <citation type="submission" date="2024-06" db="EMBL/GenBank/DDBJ databases">
        <title>Genomic Encyclopedia of Type Strains, Phase IV (KMG-IV): sequencing the most valuable type-strain genomes for metagenomic binning, comparative biology and taxonomic classification.</title>
        <authorList>
            <person name="Goeker M."/>
        </authorList>
    </citation>
    <scope>NUCLEOTIDE SEQUENCE [LARGE SCALE GENOMIC DNA]</scope>
    <source>
        <strain evidence="1 2">DSM 26128</strain>
    </source>
</reference>
<evidence type="ECO:0000313" key="1">
    <source>
        <dbReference type="EMBL" id="MET3575677.1"/>
    </source>
</evidence>
<dbReference type="EMBL" id="JBEPLW010000010">
    <property type="protein sequence ID" value="MET3575677.1"/>
    <property type="molecule type" value="Genomic_DNA"/>
</dbReference>
<sequence length="146" mass="16583">MKTREAGPMLFVDSPPIHFISEPVYSKVWHGAEEEVEEPQAEGLPVKADAVDGKLDESTSVYTLPGRAEETEKILAQLRFLTRPFQRQAYRPIQFRLKGGGAVTGDIERMEDGKIHIRNAVEEGDVREIPIKELEAIWWKGKPFPR</sequence>
<dbReference type="RefSeq" id="WP_354197036.1">
    <property type="nucleotide sequence ID" value="NZ_JBEPLW010000010.1"/>
</dbReference>